<dbReference type="InterPro" id="IPR036396">
    <property type="entry name" value="Cyt_P450_sf"/>
</dbReference>
<evidence type="ECO:0000313" key="8">
    <source>
        <dbReference type="EMBL" id="SMB78161.1"/>
    </source>
</evidence>
<dbReference type="EMBL" id="FWWU01000002">
    <property type="protein sequence ID" value="SMB78161.1"/>
    <property type="molecule type" value="Genomic_DNA"/>
</dbReference>
<dbReference type="InterPro" id="IPR017972">
    <property type="entry name" value="Cyt_P450_CS"/>
</dbReference>
<keyword evidence="2 7" id="KW-0349">Heme</keyword>
<keyword evidence="9" id="KW-1185">Reference proteome</keyword>
<evidence type="ECO:0000256" key="2">
    <source>
        <dbReference type="ARBA" id="ARBA00022617"/>
    </source>
</evidence>
<dbReference type="SUPFAM" id="SSF48264">
    <property type="entry name" value="Cytochrome P450"/>
    <property type="match status" value="1"/>
</dbReference>
<dbReference type="Proteomes" id="UP000192582">
    <property type="component" value="Unassembled WGS sequence"/>
</dbReference>
<dbReference type="FunFam" id="1.10.630.10:FF:000018">
    <property type="entry name" value="Cytochrome P450 monooxygenase"/>
    <property type="match status" value="1"/>
</dbReference>
<dbReference type="Pfam" id="PF00067">
    <property type="entry name" value="p450"/>
    <property type="match status" value="2"/>
</dbReference>
<keyword evidence="3 7" id="KW-0479">Metal-binding</keyword>
<dbReference type="InterPro" id="IPR001128">
    <property type="entry name" value="Cyt_P450"/>
</dbReference>
<dbReference type="GO" id="GO:0020037">
    <property type="term" value="F:heme binding"/>
    <property type="evidence" value="ECO:0007669"/>
    <property type="project" value="InterPro"/>
</dbReference>
<dbReference type="Gene3D" id="1.10.630.10">
    <property type="entry name" value="Cytochrome P450"/>
    <property type="match status" value="1"/>
</dbReference>
<evidence type="ECO:0000313" key="9">
    <source>
        <dbReference type="Proteomes" id="UP000192582"/>
    </source>
</evidence>
<dbReference type="PANTHER" id="PTHR46696:SF1">
    <property type="entry name" value="CYTOCHROME P450 YJIB-RELATED"/>
    <property type="match status" value="1"/>
</dbReference>
<dbReference type="InterPro" id="IPR002397">
    <property type="entry name" value="Cyt_P450_B"/>
</dbReference>
<keyword evidence="5 7" id="KW-0408">Iron</keyword>
<dbReference type="GO" id="GO:0004497">
    <property type="term" value="F:monooxygenase activity"/>
    <property type="evidence" value="ECO:0007669"/>
    <property type="project" value="UniProtKB-KW"/>
</dbReference>
<evidence type="ECO:0000256" key="4">
    <source>
        <dbReference type="ARBA" id="ARBA00023002"/>
    </source>
</evidence>
<dbReference type="STRING" id="695939.SAMN00790413_06520"/>
<evidence type="ECO:0000256" key="1">
    <source>
        <dbReference type="ARBA" id="ARBA00010617"/>
    </source>
</evidence>
<dbReference type="PRINTS" id="PR00359">
    <property type="entry name" value="BP450"/>
</dbReference>
<dbReference type="PROSITE" id="PS00086">
    <property type="entry name" value="CYTOCHROME_P450"/>
    <property type="match status" value="1"/>
</dbReference>
<protein>
    <submittedName>
        <fullName evidence="8">Cytochrome P450</fullName>
    </submittedName>
</protein>
<organism evidence="8 9">
    <name type="scientific">Deinococcus hopiensis KR-140</name>
    <dbReference type="NCBI Taxonomy" id="695939"/>
    <lineage>
        <taxon>Bacteria</taxon>
        <taxon>Thermotogati</taxon>
        <taxon>Deinococcota</taxon>
        <taxon>Deinococci</taxon>
        <taxon>Deinococcales</taxon>
        <taxon>Deinococcaceae</taxon>
        <taxon>Deinococcus</taxon>
    </lineage>
</organism>
<evidence type="ECO:0000256" key="5">
    <source>
        <dbReference type="ARBA" id="ARBA00023004"/>
    </source>
</evidence>
<dbReference type="AlphaFoldDB" id="A0A1W1UBI6"/>
<evidence type="ECO:0000256" key="3">
    <source>
        <dbReference type="ARBA" id="ARBA00022723"/>
    </source>
</evidence>
<proteinExistence type="inferred from homology"/>
<keyword evidence="6 7" id="KW-0503">Monooxygenase</keyword>
<accession>A0A1W1UBI6</accession>
<sequence>MTDSMRTPDRAVGCFFRAHTAQMGISAVVMLPTMTLGAPSFSLLDPYPWYAVMRERSPVVHDARSGMWMVFDYPGVQRVLSDWKGFSSQRGRPRGGDAEHALSSSIISTDPPRHRQLRALVEQAFTPRQVRALEPRIAELVDELLTPVEKKGTMDFVLDFASPLPVIVIAEILGIPASDRDAFKRWSDAVVTGDRSGSREMGAYFGELVERRRHAPGDDLISGLIEAQVEGEQLNVQELLGFCMLLLVAGNETTTNLLANTLLCWQDAPEAHEVVLADRGLLPNSIEESLRFRPPVQSMFRTAAQDVELGGQVIPGGAPVLAWIGAANRDEAQFEHAAAFDPSRTPNRHLAFGNGIHFCLGAPLARLEASVALGAVLDRLPNLRTVPGTALEPIPSQIVSGVKHLPVTFG</sequence>
<dbReference type="GO" id="GO:0016705">
    <property type="term" value="F:oxidoreductase activity, acting on paired donors, with incorporation or reduction of molecular oxygen"/>
    <property type="evidence" value="ECO:0007669"/>
    <property type="project" value="InterPro"/>
</dbReference>
<evidence type="ECO:0000256" key="7">
    <source>
        <dbReference type="RuleBase" id="RU000461"/>
    </source>
</evidence>
<evidence type="ECO:0000256" key="6">
    <source>
        <dbReference type="ARBA" id="ARBA00023033"/>
    </source>
</evidence>
<keyword evidence="4 7" id="KW-0560">Oxidoreductase</keyword>
<dbReference type="PANTHER" id="PTHR46696">
    <property type="entry name" value="P450, PUTATIVE (EUROFUNG)-RELATED"/>
    <property type="match status" value="1"/>
</dbReference>
<comment type="similarity">
    <text evidence="1 7">Belongs to the cytochrome P450 family.</text>
</comment>
<name>A0A1W1UBI6_9DEIO</name>
<dbReference type="CDD" id="cd11032">
    <property type="entry name" value="P450_EryK-like"/>
    <property type="match status" value="1"/>
</dbReference>
<reference evidence="8 9" key="1">
    <citation type="submission" date="2017-04" db="EMBL/GenBank/DDBJ databases">
        <authorList>
            <person name="Afonso C.L."/>
            <person name="Miller P.J."/>
            <person name="Scott M.A."/>
            <person name="Spackman E."/>
            <person name="Goraichik I."/>
            <person name="Dimitrov K.M."/>
            <person name="Suarez D.L."/>
            <person name="Swayne D.E."/>
        </authorList>
    </citation>
    <scope>NUCLEOTIDE SEQUENCE [LARGE SCALE GENOMIC DNA]</scope>
    <source>
        <strain evidence="8 9">KR-140</strain>
    </source>
</reference>
<dbReference type="GO" id="GO:0005506">
    <property type="term" value="F:iron ion binding"/>
    <property type="evidence" value="ECO:0007669"/>
    <property type="project" value="InterPro"/>
</dbReference>
<gene>
    <name evidence="8" type="ORF">SAMN00790413_06520</name>
</gene>